<dbReference type="InterPro" id="IPR036866">
    <property type="entry name" value="RibonucZ/Hydroxyglut_hydro"/>
</dbReference>
<name>A0A2Z4FLD3_9DELT</name>
<evidence type="ECO:0000313" key="6">
    <source>
        <dbReference type="Proteomes" id="UP000249799"/>
    </source>
</evidence>
<dbReference type="Proteomes" id="UP000249799">
    <property type="component" value="Chromosome"/>
</dbReference>
<evidence type="ECO:0000256" key="3">
    <source>
        <dbReference type="ARBA" id="ARBA00022801"/>
    </source>
</evidence>
<dbReference type="AlphaFoldDB" id="A0A2Z4FLD3"/>
<keyword evidence="6" id="KW-1185">Reference proteome</keyword>
<evidence type="ECO:0000313" key="5">
    <source>
        <dbReference type="EMBL" id="AWV89504.1"/>
    </source>
</evidence>
<dbReference type="OrthoDB" id="9773738at2"/>
<reference evidence="5 6" key="1">
    <citation type="submission" date="2018-06" db="EMBL/GenBank/DDBJ databases">
        <title>Lujinxingia sediminis gen. nov. sp. nov., a new facultative anaerobic member of the class Deltaproteobacteria, and proposal of Lujinxingaceae fam. nov.</title>
        <authorList>
            <person name="Guo L.-Y."/>
            <person name="Li C.-M."/>
            <person name="Wang S."/>
            <person name="Du Z.-J."/>
        </authorList>
    </citation>
    <scope>NUCLEOTIDE SEQUENCE [LARGE SCALE GENOMIC DNA]</scope>
    <source>
        <strain evidence="5 6">FA350</strain>
    </source>
</reference>
<organism evidence="5 6">
    <name type="scientific">Bradymonas sediminis</name>
    <dbReference type="NCBI Taxonomy" id="1548548"/>
    <lineage>
        <taxon>Bacteria</taxon>
        <taxon>Deltaproteobacteria</taxon>
        <taxon>Bradymonadales</taxon>
        <taxon>Bradymonadaceae</taxon>
        <taxon>Bradymonas</taxon>
    </lineage>
</organism>
<gene>
    <name evidence="5" type="ORF">DN745_09185</name>
</gene>
<keyword evidence="3 5" id="KW-0378">Hydrolase</keyword>
<dbReference type="GO" id="GO:0016787">
    <property type="term" value="F:hydrolase activity"/>
    <property type="evidence" value="ECO:0007669"/>
    <property type="project" value="UniProtKB-KW"/>
</dbReference>
<comment type="similarity">
    <text evidence="1">Belongs to the metallo-beta-lactamase superfamily.</text>
</comment>
<accession>A0A2Z4FLD3</accession>
<evidence type="ECO:0000256" key="1">
    <source>
        <dbReference type="ARBA" id="ARBA00007749"/>
    </source>
</evidence>
<protein>
    <submittedName>
        <fullName evidence="5">MBL fold metallo-hydrolase</fullName>
    </submittedName>
</protein>
<sequence length="266" mass="29259">MRIHHLNCATMCPVGGKFFGCECMVCHCLLIETDAGLVLVDTGLGEGSVNGERPLPLGFRKIVRPKLDPAQTALAQVRDLGYSPDDVRHIVLTHLDLDHGGGLPDFPKAAVHVHAREKDAALGVTRAADKTRYLAQHWAHQPSWRTYEASGERWQGFDAVRQLDGLGPEILLIPLHGHSEGHCGVAVQTDQGWLLHAGDAYFHRAEIRPGQRAPAALKAFQRLLCPDNRARLHNQQRLRQLASEPTIEVICSHDPAEFEAVGGMVE</sequence>
<dbReference type="EMBL" id="CP030032">
    <property type="protein sequence ID" value="AWV89504.1"/>
    <property type="molecule type" value="Genomic_DNA"/>
</dbReference>
<dbReference type="Gene3D" id="3.60.15.10">
    <property type="entry name" value="Ribonuclease Z/Hydroxyacylglutathione hydrolase-like"/>
    <property type="match status" value="1"/>
</dbReference>
<dbReference type="SMART" id="SM00849">
    <property type="entry name" value="Lactamase_B"/>
    <property type="match status" value="1"/>
</dbReference>
<dbReference type="PANTHER" id="PTHR42978:SF3">
    <property type="entry name" value="BLR3078 PROTEIN"/>
    <property type="match status" value="1"/>
</dbReference>
<proteinExistence type="inferred from homology"/>
<dbReference type="PANTHER" id="PTHR42978">
    <property type="entry name" value="QUORUM-QUENCHING LACTONASE YTNP-RELATED-RELATED"/>
    <property type="match status" value="1"/>
</dbReference>
<dbReference type="KEGG" id="bsed:DN745_09185"/>
<evidence type="ECO:0000256" key="2">
    <source>
        <dbReference type="ARBA" id="ARBA00022723"/>
    </source>
</evidence>
<dbReference type="InterPro" id="IPR051013">
    <property type="entry name" value="MBL_superfamily_lactonases"/>
</dbReference>
<dbReference type="SUPFAM" id="SSF56281">
    <property type="entry name" value="Metallo-hydrolase/oxidoreductase"/>
    <property type="match status" value="1"/>
</dbReference>
<dbReference type="InterPro" id="IPR001279">
    <property type="entry name" value="Metallo-B-lactamas"/>
</dbReference>
<evidence type="ECO:0000256" key="4">
    <source>
        <dbReference type="ARBA" id="ARBA00022833"/>
    </source>
</evidence>
<dbReference type="Pfam" id="PF00753">
    <property type="entry name" value="Lactamase_B"/>
    <property type="match status" value="1"/>
</dbReference>
<dbReference type="CDD" id="cd07742">
    <property type="entry name" value="metallo-hydrolase-like_MBL-fold"/>
    <property type="match status" value="1"/>
</dbReference>
<keyword evidence="4" id="KW-0862">Zinc</keyword>
<dbReference type="GO" id="GO:0046872">
    <property type="term" value="F:metal ion binding"/>
    <property type="evidence" value="ECO:0007669"/>
    <property type="project" value="UniProtKB-KW"/>
</dbReference>
<keyword evidence="2" id="KW-0479">Metal-binding</keyword>